<dbReference type="InterPro" id="IPR003591">
    <property type="entry name" value="Leu-rich_rpt_typical-subtyp"/>
</dbReference>
<feature type="compositionally biased region" description="Basic and acidic residues" evidence="3">
    <location>
        <begin position="598"/>
        <end position="614"/>
    </location>
</feature>
<dbReference type="SMART" id="SM00364">
    <property type="entry name" value="LRR_BAC"/>
    <property type="match status" value="6"/>
</dbReference>
<keyword evidence="1" id="KW-0433">Leucine-rich repeat</keyword>
<evidence type="ECO:0000256" key="3">
    <source>
        <dbReference type="SAM" id="MobiDB-lite"/>
    </source>
</evidence>
<evidence type="ECO:0000256" key="1">
    <source>
        <dbReference type="ARBA" id="ARBA00022614"/>
    </source>
</evidence>
<evidence type="ECO:0000313" key="5">
    <source>
        <dbReference type="Proteomes" id="UP001230188"/>
    </source>
</evidence>
<sequence length="637" mass="68547">MGRRLNPHFIAASRANATGPAQERGLGVALREARSSGALKLANRGLRSLPHEMFEEELEEGEKFWEVCDIQSLDASQNLIESVAGEWSRLGALRTVRLSRNRLEALGDVATLPLLEVLDAGHNALVAVPVVTSTVLRRLLVPHNRLRSVAEPASRALEALDASSNPSLGRVIARPSSTLDASGAGLVSFAASDTLQTAGLARNALESAVVERAFAAAKRLSYLDLRDNRLGPSLVVEVPTLSHLLLHNNSLESLSAPRGLTVLDVGKNRFREVPGCVLSCDSIESLDVSDNDLTGLPPELGFLSALQRISLHGNPLRAVRADTSCDKLKAYLRSRANREPPERRRDRDPAPRPAGGTLDLRGGTHHLTLDLATSILGGVATLDLSASALASLPAAAIEVLAPRDLRAADNQLTGDLGAILAQLRFANLQTLDLSGNALCASDAQPPGPPNVANLDVSRNRLDAIPPAVTTLTTLRELRLSRNAITSLGHQWTTTLPNLETLDVKMNKLGCLGDVWLAPNLRVLDVSDNDLSYIPPDLGLAPALAHLVLHGNPQRAIRATDLPKDTPKLLARLRAKLSSSNDDHHQRPRVGCCPSADQQKPRDDLLRAPTDDDRRRAKLRAKSTEHRDLKSEDVGVME</sequence>
<dbReference type="SMART" id="SM00369">
    <property type="entry name" value="LRR_TYP"/>
    <property type="match status" value="9"/>
</dbReference>
<reference evidence="4" key="1">
    <citation type="submission" date="2023-01" db="EMBL/GenBank/DDBJ databases">
        <title>Metagenome sequencing of chrysophaentin producing Chrysophaeum taylorii.</title>
        <authorList>
            <person name="Davison J."/>
            <person name="Bewley C."/>
        </authorList>
    </citation>
    <scope>NUCLEOTIDE SEQUENCE</scope>
    <source>
        <strain evidence="4">NIES-1699</strain>
    </source>
</reference>
<name>A0AAD7XUF4_9STRA</name>
<feature type="region of interest" description="Disordered" evidence="3">
    <location>
        <begin position="576"/>
        <end position="637"/>
    </location>
</feature>
<dbReference type="Pfam" id="PF00560">
    <property type="entry name" value="LRR_1"/>
    <property type="match status" value="2"/>
</dbReference>
<comment type="caution">
    <text evidence="4">The sequence shown here is derived from an EMBL/GenBank/DDBJ whole genome shotgun (WGS) entry which is preliminary data.</text>
</comment>
<accession>A0AAD7XUF4</accession>
<keyword evidence="5" id="KW-1185">Reference proteome</keyword>
<dbReference type="InterPro" id="IPR032675">
    <property type="entry name" value="LRR_dom_sf"/>
</dbReference>
<evidence type="ECO:0000256" key="2">
    <source>
        <dbReference type="ARBA" id="ARBA00022737"/>
    </source>
</evidence>
<dbReference type="Proteomes" id="UP001230188">
    <property type="component" value="Unassembled WGS sequence"/>
</dbReference>
<dbReference type="InterPro" id="IPR050216">
    <property type="entry name" value="LRR_domain-containing"/>
</dbReference>
<feature type="compositionally biased region" description="Basic and acidic residues" evidence="3">
    <location>
        <begin position="621"/>
        <end position="637"/>
    </location>
</feature>
<dbReference type="PANTHER" id="PTHR48051:SF1">
    <property type="entry name" value="RAS SUPPRESSOR PROTEIN 1"/>
    <property type="match status" value="1"/>
</dbReference>
<keyword evidence="2" id="KW-0677">Repeat</keyword>
<dbReference type="PROSITE" id="PS51450">
    <property type="entry name" value="LRR"/>
    <property type="match status" value="1"/>
</dbReference>
<proteinExistence type="predicted"/>
<feature type="compositionally biased region" description="Basic and acidic residues" evidence="3">
    <location>
        <begin position="336"/>
        <end position="350"/>
    </location>
</feature>
<dbReference type="Gene3D" id="3.80.10.10">
    <property type="entry name" value="Ribonuclease Inhibitor"/>
    <property type="match status" value="3"/>
</dbReference>
<dbReference type="PANTHER" id="PTHR48051">
    <property type="match status" value="1"/>
</dbReference>
<dbReference type="SUPFAM" id="SSF52058">
    <property type="entry name" value="L domain-like"/>
    <property type="match status" value="2"/>
</dbReference>
<dbReference type="InterPro" id="IPR001611">
    <property type="entry name" value="Leu-rich_rpt"/>
</dbReference>
<gene>
    <name evidence="4" type="ORF">CTAYLR_004924</name>
</gene>
<dbReference type="Pfam" id="PF13855">
    <property type="entry name" value="LRR_8"/>
    <property type="match status" value="1"/>
</dbReference>
<organism evidence="4 5">
    <name type="scientific">Chrysophaeum taylorii</name>
    <dbReference type="NCBI Taxonomy" id="2483200"/>
    <lineage>
        <taxon>Eukaryota</taxon>
        <taxon>Sar</taxon>
        <taxon>Stramenopiles</taxon>
        <taxon>Ochrophyta</taxon>
        <taxon>Pelagophyceae</taxon>
        <taxon>Pelagomonadales</taxon>
        <taxon>Pelagomonadaceae</taxon>
        <taxon>Chrysophaeum</taxon>
    </lineage>
</organism>
<protein>
    <submittedName>
        <fullName evidence="4">Uncharacterized protein</fullName>
    </submittedName>
</protein>
<dbReference type="GO" id="GO:0005737">
    <property type="term" value="C:cytoplasm"/>
    <property type="evidence" value="ECO:0007669"/>
    <property type="project" value="TreeGrafter"/>
</dbReference>
<dbReference type="AlphaFoldDB" id="A0AAD7XUF4"/>
<feature type="region of interest" description="Disordered" evidence="3">
    <location>
        <begin position="332"/>
        <end position="361"/>
    </location>
</feature>
<evidence type="ECO:0000313" key="4">
    <source>
        <dbReference type="EMBL" id="KAJ8613831.1"/>
    </source>
</evidence>
<dbReference type="EMBL" id="JAQMWT010000021">
    <property type="protein sequence ID" value="KAJ8613831.1"/>
    <property type="molecule type" value="Genomic_DNA"/>
</dbReference>